<dbReference type="InterPro" id="IPR033786">
    <property type="entry name" value="TTHB210-like"/>
</dbReference>
<proteinExistence type="predicted"/>
<evidence type="ECO:0000259" key="2">
    <source>
        <dbReference type="Pfam" id="PF18197"/>
    </source>
</evidence>
<dbReference type="RefSeq" id="WP_125015914.1">
    <property type="nucleotide sequence ID" value="NZ_QWEZ01000001.1"/>
</dbReference>
<evidence type="ECO:0000313" key="3">
    <source>
        <dbReference type="EMBL" id="RRJ85081.1"/>
    </source>
</evidence>
<keyword evidence="4" id="KW-1185">Reference proteome</keyword>
<keyword evidence="1" id="KW-0732">Signal</keyword>
<dbReference type="Pfam" id="PF18197">
    <property type="entry name" value="TTHB210-like"/>
    <property type="match status" value="1"/>
</dbReference>
<dbReference type="EMBL" id="QWEZ01000001">
    <property type="protein sequence ID" value="RRJ85081.1"/>
    <property type="molecule type" value="Genomic_DNA"/>
</dbReference>
<reference evidence="3 4" key="2">
    <citation type="submission" date="2018-12" db="EMBL/GenBank/DDBJ databases">
        <title>Simiduia agarivorans gen. nov., sp. nov., a marine, agarolytic bacterium isolated from shallow coastal water from Keelung, Taiwan.</title>
        <authorList>
            <person name="Shieh W.Y."/>
        </authorList>
    </citation>
    <scope>NUCLEOTIDE SEQUENCE [LARGE SCALE GENOMIC DNA]</scope>
    <source>
        <strain evidence="3 4">GTF-13</strain>
    </source>
</reference>
<reference evidence="3 4" key="1">
    <citation type="submission" date="2018-08" db="EMBL/GenBank/DDBJ databases">
        <authorList>
            <person name="Khan S.A."/>
        </authorList>
    </citation>
    <scope>NUCLEOTIDE SEQUENCE [LARGE SCALE GENOMIC DNA]</scope>
    <source>
        <strain evidence="3 4">GTF-13</strain>
    </source>
</reference>
<feature type="domain" description="TTHB210-like" evidence="2">
    <location>
        <begin position="56"/>
        <end position="108"/>
    </location>
</feature>
<accession>A0A3P3VQK7</accession>
<protein>
    <recommendedName>
        <fullName evidence="2">TTHB210-like domain-containing protein</fullName>
    </recommendedName>
</protein>
<gene>
    <name evidence="3" type="ORF">D0544_08420</name>
</gene>
<dbReference type="CDD" id="cd11669">
    <property type="entry name" value="TTHB210-like"/>
    <property type="match status" value="1"/>
</dbReference>
<comment type="caution">
    <text evidence="3">The sequence shown here is derived from an EMBL/GenBank/DDBJ whole genome shotgun (WGS) entry which is preliminary data.</text>
</comment>
<sequence>MLPTPCNNWCALPHFLTAALLTSAGVASAQSGAGIYEGKPVPIGNGTARTVVKSNGQGEVISIGVVFTPEMLEGLPSAYQGESPNFPYPLSMPTTGPATMVDHVLINWESEGHPPQKVYDVPHFDFHFYLVSPSERMKVSFGSPEESAAPEQQPSTDLLPEGYLLPPGTAVPQMGAHAIDPTAAEFNQQPFTTTFIYGYYNRQQTFLEPMISLAFLQSRPDFTSAVPRPQAYSKPGPYPSSYSVKYHPATNLYEVSLGEIR</sequence>
<name>A0A3P3VQK7_9GAMM</name>
<feature type="signal peptide" evidence="1">
    <location>
        <begin position="1"/>
        <end position="29"/>
    </location>
</feature>
<dbReference type="Proteomes" id="UP000280792">
    <property type="component" value="Unassembled WGS sequence"/>
</dbReference>
<dbReference type="AlphaFoldDB" id="A0A3P3VQK7"/>
<evidence type="ECO:0000256" key="1">
    <source>
        <dbReference type="SAM" id="SignalP"/>
    </source>
</evidence>
<evidence type="ECO:0000313" key="4">
    <source>
        <dbReference type="Proteomes" id="UP000280792"/>
    </source>
</evidence>
<organism evidence="3 4">
    <name type="scientific">Aestuariirhabdus litorea</name>
    <dbReference type="NCBI Taxonomy" id="2528527"/>
    <lineage>
        <taxon>Bacteria</taxon>
        <taxon>Pseudomonadati</taxon>
        <taxon>Pseudomonadota</taxon>
        <taxon>Gammaproteobacteria</taxon>
        <taxon>Oceanospirillales</taxon>
        <taxon>Aestuariirhabdaceae</taxon>
        <taxon>Aestuariirhabdus</taxon>
    </lineage>
</organism>
<feature type="chain" id="PRO_5018093383" description="TTHB210-like domain-containing protein" evidence="1">
    <location>
        <begin position="30"/>
        <end position="261"/>
    </location>
</feature>
<dbReference type="InterPro" id="IPR040832">
    <property type="entry name" value="TTHB210-like_dom"/>
</dbReference>